<name>A0A5C3E5U3_9BASI</name>
<evidence type="ECO:0000313" key="2">
    <source>
        <dbReference type="EMBL" id="SPO26084.1"/>
    </source>
</evidence>
<gene>
    <name evidence="2" type="ORF">UTRI_02358</name>
</gene>
<evidence type="ECO:0000313" key="3">
    <source>
        <dbReference type="Proteomes" id="UP000324022"/>
    </source>
</evidence>
<reference evidence="2 3" key="1">
    <citation type="submission" date="2018-03" db="EMBL/GenBank/DDBJ databases">
        <authorList>
            <person name="Guldener U."/>
        </authorList>
    </citation>
    <scope>NUCLEOTIDE SEQUENCE [LARGE SCALE GENOMIC DNA]</scope>
    <source>
        <strain evidence="2 3">NBRC100155</strain>
    </source>
</reference>
<protein>
    <submittedName>
        <fullName evidence="2">Uncharacterized protein</fullName>
    </submittedName>
</protein>
<keyword evidence="3" id="KW-1185">Reference proteome</keyword>
<organism evidence="2 3">
    <name type="scientific">Ustilago trichophora</name>
    <dbReference type="NCBI Taxonomy" id="86804"/>
    <lineage>
        <taxon>Eukaryota</taxon>
        <taxon>Fungi</taxon>
        <taxon>Dikarya</taxon>
        <taxon>Basidiomycota</taxon>
        <taxon>Ustilaginomycotina</taxon>
        <taxon>Ustilaginomycetes</taxon>
        <taxon>Ustilaginales</taxon>
        <taxon>Ustilaginaceae</taxon>
        <taxon>Ustilago</taxon>
    </lineage>
</organism>
<dbReference type="EMBL" id="OOIN01000013">
    <property type="protein sequence ID" value="SPO26084.1"/>
    <property type="molecule type" value="Genomic_DNA"/>
</dbReference>
<sequence>MAIKGSAGSLASHAHPGKQKELTEQSQSLIIIQSPAPCFNIAQPQRTDNDQIHTVWAFNIQSGEWTRKWRACVSTMFGNFSEAELASDSRTKLSGPLSISEKKLFLLQSFLFGPPPLTPELLS</sequence>
<proteinExistence type="predicted"/>
<feature type="region of interest" description="Disordered" evidence="1">
    <location>
        <begin position="1"/>
        <end position="26"/>
    </location>
</feature>
<evidence type="ECO:0000256" key="1">
    <source>
        <dbReference type="SAM" id="MobiDB-lite"/>
    </source>
</evidence>
<dbReference type="Proteomes" id="UP000324022">
    <property type="component" value="Unassembled WGS sequence"/>
</dbReference>
<dbReference type="AlphaFoldDB" id="A0A5C3E5U3"/>
<accession>A0A5C3E5U3</accession>